<keyword evidence="2" id="KW-1185">Reference proteome</keyword>
<protein>
    <recommendedName>
        <fullName evidence="3">Methyltransferase family protein</fullName>
    </recommendedName>
</protein>
<sequence>MIDNKKPATEGFGEILVSSRSLAEYRAMFALTERDLRRRILDCPGGAASFTAEMSEFGADVMACDVAYFADGLARVASTAVTEADRGNRYVRAHAEEYRWTFFAGPDEHRRARRDSAERFVAHAGTTPDRYVAARLPVLPFADDSFDLVLSSHLLFSYADDLGHEFHRRAIVELLRVGAEVRVFPLLGVGAATPYARLGELIAELGRDGVDSRIVAVDYEFQAGADQMLVCTAR</sequence>
<accession>A0A4R6P9I2</accession>
<proteinExistence type="predicted"/>
<evidence type="ECO:0000313" key="2">
    <source>
        <dbReference type="Proteomes" id="UP000295087"/>
    </source>
</evidence>
<evidence type="ECO:0008006" key="3">
    <source>
        <dbReference type="Google" id="ProtNLM"/>
    </source>
</evidence>
<dbReference type="Proteomes" id="UP000295087">
    <property type="component" value="Unassembled WGS sequence"/>
</dbReference>
<dbReference type="SUPFAM" id="SSF53335">
    <property type="entry name" value="S-adenosyl-L-methionine-dependent methyltransferases"/>
    <property type="match status" value="1"/>
</dbReference>
<gene>
    <name evidence="1" type="ORF">DFR75_10547</name>
</gene>
<dbReference type="EMBL" id="SNXK01000005">
    <property type="protein sequence ID" value="TDP32809.1"/>
    <property type="molecule type" value="Genomic_DNA"/>
</dbReference>
<name>A0A4R6P9I2_NOCIG</name>
<dbReference type="RefSeq" id="WP_067490141.1">
    <property type="nucleotide sequence ID" value="NZ_SNXK01000005.1"/>
</dbReference>
<comment type="caution">
    <text evidence="1">The sequence shown here is derived from an EMBL/GenBank/DDBJ whole genome shotgun (WGS) entry which is preliminary data.</text>
</comment>
<dbReference type="Gene3D" id="3.40.50.150">
    <property type="entry name" value="Vaccinia Virus protein VP39"/>
    <property type="match status" value="1"/>
</dbReference>
<organism evidence="1 2">
    <name type="scientific">Nocardia ignorata</name>
    <dbReference type="NCBI Taxonomy" id="145285"/>
    <lineage>
        <taxon>Bacteria</taxon>
        <taxon>Bacillati</taxon>
        <taxon>Actinomycetota</taxon>
        <taxon>Actinomycetes</taxon>
        <taxon>Mycobacteriales</taxon>
        <taxon>Nocardiaceae</taxon>
        <taxon>Nocardia</taxon>
    </lineage>
</organism>
<dbReference type="AlphaFoldDB" id="A0A4R6P9I2"/>
<dbReference type="InterPro" id="IPR029063">
    <property type="entry name" value="SAM-dependent_MTases_sf"/>
</dbReference>
<reference evidence="1 2" key="1">
    <citation type="submission" date="2019-03" db="EMBL/GenBank/DDBJ databases">
        <title>Genomic Encyclopedia of Type Strains, Phase IV (KMG-IV): sequencing the most valuable type-strain genomes for metagenomic binning, comparative biology and taxonomic classification.</title>
        <authorList>
            <person name="Goeker M."/>
        </authorList>
    </citation>
    <scope>NUCLEOTIDE SEQUENCE [LARGE SCALE GENOMIC DNA]</scope>
    <source>
        <strain evidence="1 2">DSM 44496</strain>
    </source>
</reference>
<evidence type="ECO:0000313" key="1">
    <source>
        <dbReference type="EMBL" id="TDP32809.1"/>
    </source>
</evidence>